<feature type="domain" description="vWA-MoxR associated protein middle region 0" evidence="1">
    <location>
        <begin position="142"/>
        <end position="223"/>
    </location>
</feature>
<dbReference type="Pfam" id="PF19916">
    <property type="entry name" value="VMAP-M0"/>
    <property type="match status" value="1"/>
</dbReference>
<keyword evidence="5" id="KW-1185">Reference proteome</keyword>
<dbReference type="EMBL" id="BDQI01000012">
    <property type="protein sequence ID" value="GAX54044.1"/>
    <property type="molecule type" value="Genomic_DNA"/>
</dbReference>
<evidence type="ECO:0000259" key="1">
    <source>
        <dbReference type="Pfam" id="PF19916"/>
    </source>
</evidence>
<proteinExistence type="predicted"/>
<dbReference type="Proteomes" id="UP000217446">
    <property type="component" value="Unassembled WGS sequence"/>
</dbReference>
<gene>
    <name evidence="4" type="ORF">SO3561_05577</name>
</gene>
<evidence type="ECO:0000259" key="3">
    <source>
        <dbReference type="Pfam" id="PF20028"/>
    </source>
</evidence>
<evidence type="ECO:0000259" key="2">
    <source>
        <dbReference type="Pfam" id="PF19956"/>
    </source>
</evidence>
<dbReference type="Pfam" id="PF20028">
    <property type="entry name" value="VMAP-C"/>
    <property type="match status" value="1"/>
</dbReference>
<organism evidence="4 5">
    <name type="scientific">Streptomyces olivochromogenes</name>
    <dbReference type="NCBI Taxonomy" id="1963"/>
    <lineage>
        <taxon>Bacteria</taxon>
        <taxon>Bacillati</taxon>
        <taxon>Actinomycetota</taxon>
        <taxon>Actinomycetes</taxon>
        <taxon>Kitasatosporales</taxon>
        <taxon>Streptomycetaceae</taxon>
        <taxon>Streptomyces</taxon>
    </lineage>
</organism>
<dbReference type="InterPro" id="IPR045431">
    <property type="entry name" value="EAD2"/>
</dbReference>
<feature type="domain" description="Effector-associated" evidence="2">
    <location>
        <begin position="26"/>
        <end position="106"/>
    </location>
</feature>
<accession>A0A250VIW6</accession>
<dbReference type="InterPro" id="IPR045555">
    <property type="entry name" value="VMAP-M0"/>
</dbReference>
<dbReference type="Pfam" id="PF19956">
    <property type="entry name" value="EAD2"/>
    <property type="match status" value="1"/>
</dbReference>
<sequence>MTGRGGAGRHNPALRIRERIGEETLDALLAVPALHDRYARALLTDLVGEALGHRVDLREQSTVPLQLLELFRFCTRHQDGLSALARKLPMLEPGCPQGPVVQRLADEWTAVDSLDGLPEVTGSWQFLGATLGTLAMSYAMRTALVRTATEARVSAPPPHADTCWHDFLHMAGQGAPRGGLPPWMVYLDRTADAMGHPVAVELLARNRQWALRCDLAELLDLDRARTPAPPPAVRPGQEYLAIHIAPDPLENGRYTVSYSLMSDAGGPNWQHGDPMQRVPTDGLQHAVTRIIKTVEGGGGDRLAHVWLEFVLPFELLNLPVDWWPRDTTEVPNVPLAVDYPVVVRSLDRLQNRDWYRFWRTRWQQLARDEHPSKSVYVNVAHQNGNHLRGLEARLGDNEHCVALVLSEPPLPDHGNGRRELHAALRSGLPVVIWHRAGRSTKEFRGVLDGLLTEGLSRFPAKVAAYRRRAAIDAADDEDATHIGRHLAVLWDDPDRKPVRPEPP</sequence>
<comment type="caution">
    <text evidence="4">The sequence shown here is derived from an EMBL/GenBank/DDBJ whole genome shotgun (WGS) entry which is preliminary data.</text>
</comment>
<dbReference type="AlphaFoldDB" id="A0A250VIW6"/>
<protein>
    <submittedName>
        <fullName evidence="4">Uncharacterized protein</fullName>
    </submittedName>
</protein>
<dbReference type="STRING" id="1963.AQJ27_32770"/>
<dbReference type="InterPro" id="IPR045450">
    <property type="entry name" value="VMAP_C"/>
</dbReference>
<dbReference type="RefSeq" id="WP_067376404.1">
    <property type="nucleotide sequence ID" value="NZ_BDQI01000012.1"/>
</dbReference>
<feature type="domain" description="vWA-MoxR associated protein C-terminal" evidence="3">
    <location>
        <begin position="252"/>
        <end position="493"/>
    </location>
</feature>
<reference evidence="5" key="1">
    <citation type="submission" date="2017-05" db="EMBL/GenBank/DDBJ databases">
        <title>Streptomyces olivochromogenes NBRC 3561 whole genome shotgun sequence.</title>
        <authorList>
            <person name="Dohra H."/>
            <person name="Kodani S."/>
        </authorList>
    </citation>
    <scope>NUCLEOTIDE SEQUENCE [LARGE SCALE GENOMIC DNA]</scope>
    <source>
        <strain evidence="5">NBRC 3561</strain>
    </source>
</reference>
<evidence type="ECO:0000313" key="5">
    <source>
        <dbReference type="Proteomes" id="UP000217446"/>
    </source>
</evidence>
<name>A0A250VIW6_STROL</name>
<evidence type="ECO:0000313" key="4">
    <source>
        <dbReference type="EMBL" id="GAX54044.1"/>
    </source>
</evidence>